<reference evidence="2 3" key="1">
    <citation type="journal article" date="2018" name="BMC Genomics">
        <title>Genomic evidence for intraspecific hybridization in a clonal and extremely halotolerant yeast.</title>
        <authorList>
            <person name="Gostincar C."/>
            <person name="Stajich J.E."/>
            <person name="Zupancic J."/>
            <person name="Zalar P."/>
            <person name="Gunde-Cimerman N."/>
        </authorList>
    </citation>
    <scope>NUCLEOTIDE SEQUENCE [LARGE SCALE GENOMIC DNA]</scope>
    <source>
        <strain evidence="2 3">EXF-151</strain>
    </source>
</reference>
<feature type="compositionally biased region" description="Low complexity" evidence="1">
    <location>
        <begin position="190"/>
        <end position="201"/>
    </location>
</feature>
<organism evidence="2 3">
    <name type="scientific">Hortaea werneckii</name>
    <name type="common">Black yeast</name>
    <name type="synonym">Cladosporium werneckii</name>
    <dbReference type="NCBI Taxonomy" id="91943"/>
    <lineage>
        <taxon>Eukaryota</taxon>
        <taxon>Fungi</taxon>
        <taxon>Dikarya</taxon>
        <taxon>Ascomycota</taxon>
        <taxon>Pezizomycotina</taxon>
        <taxon>Dothideomycetes</taxon>
        <taxon>Dothideomycetidae</taxon>
        <taxon>Mycosphaerellales</taxon>
        <taxon>Teratosphaeriaceae</taxon>
        <taxon>Hortaea</taxon>
    </lineage>
</organism>
<gene>
    <name evidence="2" type="ORF">D0865_11121</name>
</gene>
<feature type="compositionally biased region" description="Acidic residues" evidence="1">
    <location>
        <begin position="202"/>
        <end position="215"/>
    </location>
</feature>
<dbReference type="Proteomes" id="UP000270230">
    <property type="component" value="Unassembled WGS sequence"/>
</dbReference>
<name>A0A3M7BVV1_HORWE</name>
<evidence type="ECO:0000256" key="1">
    <source>
        <dbReference type="SAM" id="MobiDB-lite"/>
    </source>
</evidence>
<feature type="compositionally biased region" description="Polar residues" evidence="1">
    <location>
        <begin position="364"/>
        <end position="378"/>
    </location>
</feature>
<feature type="compositionally biased region" description="Polar residues" evidence="1">
    <location>
        <begin position="560"/>
        <end position="573"/>
    </location>
</feature>
<proteinExistence type="predicted"/>
<dbReference type="Pfam" id="PF11496">
    <property type="entry name" value="HDA2-3"/>
    <property type="match status" value="1"/>
</dbReference>
<protein>
    <recommendedName>
        <fullName evidence="4">Chromo domain-containing protein</fullName>
    </recommendedName>
</protein>
<feature type="compositionally biased region" description="Polar residues" evidence="1">
    <location>
        <begin position="270"/>
        <end position="281"/>
    </location>
</feature>
<feature type="compositionally biased region" description="Polar residues" evidence="1">
    <location>
        <begin position="502"/>
        <end position="542"/>
    </location>
</feature>
<feature type="region of interest" description="Disordered" evidence="1">
    <location>
        <begin position="1022"/>
        <end position="1047"/>
    </location>
</feature>
<sequence>MDRIRDIAHSRRRQESLLDSLDLIQVCCCINDGLVLCTDRSRVMKRKHSVHRSISRKRVKQGSEVSPPTPHPHGDVDYTKEYKINTILAENERQYLIDWADDEETGEHYEPTWEPKGFANREAVNDWKQQKAQKAAKFKQQETQPASSSTPIKKRVGRPRKIIESSPETSPTLIREDIPQSSTRQPLQAPSTAESTTAVETEVPEIVESQQDDAQDLPADVPDPGSPLFVQPSEPPASFEAGEYQQFSSSAAVGGSDPTASAPQDFLATQPGSLPTPSAGHSRSVRVNFGESATRVIPDSQSAAELVSSSAPAAITSDSAAAPEVSGEACVVDQQQHSSQPADREDALQPTTQSVSGEIDENPSIETQSSGVYATSHLQGEHDLGEKQAGITGSLQEQAAPVDLGGSSRDWYQLSGPPVREQLPSDSIASQQQLHLHASSPSRDAASRQTPDPESQSLQAIRPSQIFPQAKESINRGKDRTYSDQRPRLPTPEIGPVGDSPISATEVQESLNRTQLSSLPFQTQVARPTSSGSLSDSRNIKGQAQRFSSSAFAERASSQPARASSLFETSSPIASVPPFTLGTIGDSAPPQPITISSGRAMDSSQASQRSVGDTSQLAAKLKLIQQQGKAKREGKAPTSVPSQAGVNQQEPTQLTQTSPESPAGPPSQPPKVVSSLLEIEQNRRSPSQVPAKEPIPNITQEEMNTSERYETLVPQARESAAEDQRRPASGAGSASLSRQQTTSREVDGPRSYVVPVALLGHQRDQYPQTLWWGRGLVERFLADSSPSTEDINEVEHLLERLRRILLHPDLDNVDTLTQYDVEPRQDAQWAIDCSAKFRLLKILLDGVRDQTLHIAIVARSERLLQILATFLSGINVPHRFLHDITGSNISNDHEGLMVTLAAVGVEGGLGQPSPADMVMTLEPSISEDNSTVKVFAPNAGHESIFITLVVPGSVEHIDMSLSSTLASPLRLRALISGAWDYRNEAGRLAEGGLTPDTVGSLIAQYMSAQEEERQWPLVNLEPLPDLDSQTESDLQHTSEDAHAGDKRSLIVDDIITGKNGKKARHDQPQTSEMPVTINPQDIEITYVSDSVGRSDQVFTSSDPTSQPALLTDTERRLHRMLKEVQDRLMEMEQNMSELQFRHEEQRAQLVEVTAARDGAIVTAERAVNKMRELNETVSTLKQDRTALNSRLDDANVRLQNHSVPELGELEKVRLQAEHARAEKEQLEKRLKSAQEENEYSRAGYQTASQSAQSLSSQNTELENQVLMLQKTATGEQAKLRDMGYDAHSKSLQEENRKLKATLKDRETVMKFKDEEIARLKEANRGRMGTRGSSVPRSPRIGSPAKMDGVRGGGSRQASPAASELRNKSGHLHPLRNS</sequence>
<feature type="region of interest" description="Disordered" evidence="1">
    <location>
        <begin position="309"/>
        <end position="748"/>
    </location>
</feature>
<dbReference type="GO" id="GO:0070823">
    <property type="term" value="C:HDA1 complex"/>
    <property type="evidence" value="ECO:0007669"/>
    <property type="project" value="InterPro"/>
</dbReference>
<feature type="compositionally biased region" description="Polar residues" evidence="1">
    <location>
        <begin position="179"/>
        <end position="189"/>
    </location>
</feature>
<accession>A0A3M7BVV1</accession>
<dbReference type="Gene3D" id="3.40.50.12360">
    <property type="match status" value="1"/>
</dbReference>
<feature type="compositionally biased region" description="Basic and acidic residues" evidence="1">
    <location>
        <begin position="473"/>
        <end position="487"/>
    </location>
</feature>
<dbReference type="EMBL" id="QWIN01001160">
    <property type="protein sequence ID" value="RMY43610.1"/>
    <property type="molecule type" value="Genomic_DNA"/>
</dbReference>
<feature type="compositionally biased region" description="Basic residues" evidence="1">
    <location>
        <begin position="1367"/>
        <end position="1377"/>
    </location>
</feature>
<dbReference type="InterPro" id="IPR038609">
    <property type="entry name" value="HDA1_su2/3_sf"/>
</dbReference>
<feature type="compositionally biased region" description="Low complexity" evidence="1">
    <location>
        <begin position="1245"/>
        <end position="1257"/>
    </location>
</feature>
<dbReference type="InterPro" id="IPR021006">
    <property type="entry name" value="Hda2/3"/>
</dbReference>
<feature type="compositionally biased region" description="Polar residues" evidence="1">
    <location>
        <begin position="424"/>
        <end position="459"/>
    </location>
</feature>
<feature type="compositionally biased region" description="Low complexity" evidence="1">
    <location>
        <begin position="543"/>
        <end position="559"/>
    </location>
</feature>
<feature type="compositionally biased region" description="Basic and acidic residues" evidence="1">
    <location>
        <begin position="1033"/>
        <end position="1047"/>
    </location>
</feature>
<feature type="region of interest" description="Disordered" evidence="1">
    <location>
        <begin position="1223"/>
        <end position="1258"/>
    </location>
</feature>
<feature type="compositionally biased region" description="Polar residues" evidence="1">
    <location>
        <begin position="639"/>
        <end position="657"/>
    </location>
</feature>
<evidence type="ECO:0000313" key="2">
    <source>
        <dbReference type="EMBL" id="RMY43610.1"/>
    </source>
</evidence>
<feature type="compositionally biased region" description="Basic residues" evidence="1">
    <location>
        <begin position="48"/>
        <end position="60"/>
    </location>
</feature>
<evidence type="ECO:0008006" key="4">
    <source>
        <dbReference type="Google" id="ProtNLM"/>
    </source>
</evidence>
<evidence type="ECO:0000313" key="3">
    <source>
        <dbReference type="Proteomes" id="UP000270230"/>
    </source>
</evidence>
<dbReference type="VEuPathDB" id="FungiDB:BTJ68_08798"/>
<feature type="compositionally biased region" description="Basic and acidic residues" evidence="1">
    <location>
        <begin position="1223"/>
        <end position="1234"/>
    </location>
</feature>
<feature type="compositionally biased region" description="Polar residues" evidence="1">
    <location>
        <begin position="732"/>
        <end position="743"/>
    </location>
</feature>
<feature type="compositionally biased region" description="Low complexity" evidence="1">
    <location>
        <begin position="309"/>
        <end position="322"/>
    </location>
</feature>
<feature type="compositionally biased region" description="Polar residues" evidence="1">
    <location>
        <begin position="142"/>
        <end position="151"/>
    </location>
</feature>
<feature type="region of interest" description="Disordered" evidence="1">
    <location>
        <begin position="126"/>
        <end position="284"/>
    </location>
</feature>
<feature type="region of interest" description="Disordered" evidence="1">
    <location>
        <begin position="48"/>
        <end position="77"/>
    </location>
</feature>
<feature type="region of interest" description="Disordered" evidence="1">
    <location>
        <begin position="1319"/>
        <end position="1377"/>
    </location>
</feature>
<comment type="caution">
    <text evidence="2">The sequence shown here is derived from an EMBL/GenBank/DDBJ whole genome shotgun (WGS) entry which is preliminary data.</text>
</comment>
<feature type="compositionally biased region" description="Low complexity" evidence="1">
    <location>
        <begin position="616"/>
        <end position="628"/>
    </location>
</feature>
<dbReference type="OrthoDB" id="3647690at2759"/>
<feature type="compositionally biased region" description="Polar residues" evidence="1">
    <location>
        <begin position="593"/>
        <end position="615"/>
    </location>
</feature>